<dbReference type="Pfam" id="PF03134">
    <property type="entry name" value="TB2_DP1_HVA22"/>
    <property type="match status" value="1"/>
</dbReference>
<protein>
    <recommendedName>
        <fullName evidence="6">Receptor expression-enhancing protein</fullName>
    </recommendedName>
</protein>
<organism evidence="7 8">
    <name type="scientific">Petromyzon marinus</name>
    <name type="common">Sea lamprey</name>
    <dbReference type="NCBI Taxonomy" id="7757"/>
    <lineage>
        <taxon>Eukaryota</taxon>
        <taxon>Metazoa</taxon>
        <taxon>Chordata</taxon>
        <taxon>Craniata</taxon>
        <taxon>Vertebrata</taxon>
        <taxon>Cyclostomata</taxon>
        <taxon>Hyperoartia</taxon>
        <taxon>Petromyzontiformes</taxon>
        <taxon>Petromyzontidae</taxon>
        <taxon>Petromyzon</taxon>
    </lineage>
</organism>
<comment type="similarity">
    <text evidence="2 6">Belongs to the DP1 family.</text>
</comment>
<evidence type="ECO:0000256" key="1">
    <source>
        <dbReference type="ARBA" id="ARBA00004141"/>
    </source>
</evidence>
<dbReference type="GO" id="GO:0016020">
    <property type="term" value="C:membrane"/>
    <property type="evidence" value="ECO:0007669"/>
    <property type="project" value="UniProtKB-SubCell"/>
</dbReference>
<feature type="transmembrane region" description="Helical" evidence="6">
    <location>
        <begin position="181"/>
        <end position="204"/>
    </location>
</feature>
<keyword evidence="3 6" id="KW-0812">Transmembrane</keyword>
<name>A0AAJ7XCL0_PETMA</name>
<dbReference type="RefSeq" id="XP_032829759.1">
    <property type="nucleotide sequence ID" value="XM_032973868.1"/>
</dbReference>
<feature type="transmembrane region" description="Helical" evidence="6">
    <location>
        <begin position="154"/>
        <end position="175"/>
    </location>
</feature>
<dbReference type="Proteomes" id="UP001318040">
    <property type="component" value="Chromosome 52"/>
</dbReference>
<dbReference type="InterPro" id="IPR004345">
    <property type="entry name" value="TB2_DP1_HVA22"/>
</dbReference>
<sequence>MFTPCGCNTPSSHAKCVLRLRESPLNESDRRPTKTFNRDTPWATCTGHKNTGRVNSRYAFLGSRKSERSDFPDLVLTTLFTVPRDLSRALTAARSGCENYSPTTPSGFAAVIAVYLAVGYGASLLCNLVGFCYPAYRSIAAIESSSKEDDTKWLTYWVVYGLFCVGEFFSDLVLYWFPFYYFFKCAFLVWCMAPVPWNGSAVIYQRIILPWFHAHSAQVDRVIDDLSGRARMAADAATSRATSAAVGIATAALDTKAKKSS</sequence>
<keyword evidence="7" id="KW-1185">Reference proteome</keyword>
<evidence type="ECO:0000256" key="6">
    <source>
        <dbReference type="RuleBase" id="RU362006"/>
    </source>
</evidence>
<keyword evidence="5 6" id="KW-0472">Membrane</keyword>
<reference evidence="8" key="1">
    <citation type="submission" date="2025-08" db="UniProtKB">
        <authorList>
            <consortium name="RefSeq"/>
        </authorList>
    </citation>
    <scope>IDENTIFICATION</scope>
    <source>
        <tissue evidence="8">Sperm</tissue>
    </source>
</reference>
<evidence type="ECO:0000256" key="3">
    <source>
        <dbReference type="ARBA" id="ARBA00022692"/>
    </source>
</evidence>
<evidence type="ECO:0000256" key="4">
    <source>
        <dbReference type="ARBA" id="ARBA00022989"/>
    </source>
</evidence>
<gene>
    <name evidence="8" type="primary">LOC116953558</name>
</gene>
<comment type="subcellular location">
    <subcellularLocation>
        <location evidence="1 6">Membrane</location>
        <topology evidence="1 6">Multi-pass membrane protein</topology>
    </subcellularLocation>
</comment>
<feature type="transmembrane region" description="Helical" evidence="6">
    <location>
        <begin position="108"/>
        <end position="133"/>
    </location>
</feature>
<evidence type="ECO:0000256" key="5">
    <source>
        <dbReference type="ARBA" id="ARBA00023136"/>
    </source>
</evidence>
<evidence type="ECO:0000313" key="7">
    <source>
        <dbReference type="Proteomes" id="UP001318040"/>
    </source>
</evidence>
<proteinExistence type="inferred from homology"/>
<dbReference type="GeneID" id="116953558"/>
<dbReference type="PANTHER" id="PTHR12300">
    <property type="entry name" value="HVA22-LIKE PROTEINS"/>
    <property type="match status" value="1"/>
</dbReference>
<evidence type="ECO:0000256" key="2">
    <source>
        <dbReference type="ARBA" id="ARBA00008573"/>
    </source>
</evidence>
<keyword evidence="4 6" id="KW-1133">Transmembrane helix</keyword>
<evidence type="ECO:0000313" key="8">
    <source>
        <dbReference type="RefSeq" id="XP_032829759.1"/>
    </source>
</evidence>
<dbReference type="KEGG" id="pmrn:116953558"/>
<dbReference type="AlphaFoldDB" id="A0AAJ7XCL0"/>
<dbReference type="PANTHER" id="PTHR12300:SF161">
    <property type="entry name" value="RECEPTOR EXPRESSION-ENHANCING PROTEIN"/>
    <property type="match status" value="1"/>
</dbReference>
<accession>A0AAJ7XCL0</accession>